<dbReference type="GO" id="GO:0005886">
    <property type="term" value="C:plasma membrane"/>
    <property type="evidence" value="ECO:0007669"/>
    <property type="project" value="InterPro"/>
</dbReference>
<sequence length="295" mass="33591">MLQYILGILFPIIIGFTLNSSVKVISTSDQAIVERLGKYKRTLKPGLQFIIPVAEKIVYYDTNRERLLDIDPQEVITKDQITLRINAAVFWKIEDLKNFYYNVETDKTKEAISNLVLTTLRAEIGLTNLEELLAKIKDINRRLLYALAEGTKTWGIIIIRVDIQNITPPKSIQESMERKRVAESQKQAEILEAQGQAQSIRVLADTLGLKTNSQEFLRFLITKQYVDANQQLSESPNSKIIFMNPNQLTEPITHLMESVSENPNPPVSPIILPDLQEVQVPKVQQVQPNPNIQKT</sequence>
<dbReference type="RefSeq" id="WP_083623619.1">
    <property type="nucleotide sequence ID" value="NZ_LR735026.1"/>
</dbReference>
<evidence type="ECO:0000313" key="4">
    <source>
        <dbReference type="Proteomes" id="UP000182190"/>
    </source>
</evidence>
<dbReference type="PANTHER" id="PTHR10264">
    <property type="entry name" value="BAND 7 PROTEIN-RELATED"/>
    <property type="match status" value="1"/>
</dbReference>
<accession>A0A7Z9DWD9</accession>
<dbReference type="SMART" id="SM00244">
    <property type="entry name" value="PHB"/>
    <property type="match status" value="1"/>
</dbReference>
<dbReference type="InterPro" id="IPR036013">
    <property type="entry name" value="Band_7/SPFH_dom_sf"/>
</dbReference>
<keyword evidence="4" id="KW-1185">Reference proteome</keyword>
<dbReference type="Gene3D" id="3.30.479.30">
    <property type="entry name" value="Band 7 domain"/>
    <property type="match status" value="1"/>
</dbReference>
<dbReference type="InterPro" id="IPR043202">
    <property type="entry name" value="Band-7_stomatin-like"/>
</dbReference>
<dbReference type="EMBL" id="CZCS02000008">
    <property type="protein sequence ID" value="VXD12163.1"/>
    <property type="molecule type" value="Genomic_DNA"/>
</dbReference>
<evidence type="ECO:0000259" key="2">
    <source>
        <dbReference type="SMART" id="SM00244"/>
    </source>
</evidence>
<dbReference type="CDD" id="cd08829">
    <property type="entry name" value="SPFH_paraslipin"/>
    <property type="match status" value="1"/>
</dbReference>
<dbReference type="Pfam" id="PF01145">
    <property type="entry name" value="Band_7"/>
    <property type="match status" value="1"/>
</dbReference>
<evidence type="ECO:0000256" key="1">
    <source>
        <dbReference type="ARBA" id="ARBA00008164"/>
    </source>
</evidence>
<proteinExistence type="inferred from homology"/>
<dbReference type="InterPro" id="IPR001107">
    <property type="entry name" value="Band_7"/>
</dbReference>
<dbReference type="InterPro" id="IPR001972">
    <property type="entry name" value="Stomatin_HflK_fam"/>
</dbReference>
<dbReference type="SUPFAM" id="SSF117892">
    <property type="entry name" value="Band 7/SPFH domain"/>
    <property type="match status" value="1"/>
</dbReference>
<gene>
    <name evidence="3" type="ORF">PL9631_1050025</name>
</gene>
<dbReference type="AlphaFoldDB" id="A0A7Z9DWD9"/>
<comment type="caution">
    <text evidence="3">The sequence shown here is derived from an EMBL/GenBank/DDBJ whole genome shotgun (WGS) entry which is preliminary data.</text>
</comment>
<comment type="similarity">
    <text evidence="1">Belongs to the band 7/mec-2 family.</text>
</comment>
<protein>
    <submittedName>
        <fullName evidence="3">Band 7 protein</fullName>
    </submittedName>
</protein>
<name>A0A7Z9DWD9_9CYAN</name>
<organism evidence="3 4">
    <name type="scientific">Planktothrix paucivesiculata PCC 9631</name>
    <dbReference type="NCBI Taxonomy" id="671071"/>
    <lineage>
        <taxon>Bacteria</taxon>
        <taxon>Bacillati</taxon>
        <taxon>Cyanobacteriota</taxon>
        <taxon>Cyanophyceae</taxon>
        <taxon>Oscillatoriophycideae</taxon>
        <taxon>Oscillatoriales</taxon>
        <taxon>Microcoleaceae</taxon>
        <taxon>Planktothrix</taxon>
    </lineage>
</organism>
<dbReference type="PANTHER" id="PTHR10264:SF19">
    <property type="entry name" value="AT06885P-RELATED"/>
    <property type="match status" value="1"/>
</dbReference>
<dbReference type="Proteomes" id="UP000182190">
    <property type="component" value="Unassembled WGS sequence"/>
</dbReference>
<reference evidence="3" key="1">
    <citation type="submission" date="2019-10" db="EMBL/GenBank/DDBJ databases">
        <authorList>
            <consortium name="Genoscope - CEA"/>
            <person name="William W."/>
        </authorList>
    </citation>
    <scope>NUCLEOTIDE SEQUENCE [LARGE SCALE GENOMIC DNA]</scope>
    <source>
        <strain evidence="3">BBR_PRJEB10994</strain>
    </source>
</reference>
<feature type="domain" description="Band 7" evidence="2">
    <location>
        <begin position="20"/>
        <end position="180"/>
    </location>
</feature>
<dbReference type="OrthoDB" id="9809197at2"/>
<dbReference type="PRINTS" id="PR00721">
    <property type="entry name" value="STOMATIN"/>
</dbReference>
<evidence type="ECO:0000313" key="3">
    <source>
        <dbReference type="EMBL" id="VXD12163.1"/>
    </source>
</evidence>